<accession>A0ABY7G2V3</accession>
<feature type="signal peptide" evidence="2">
    <location>
        <begin position="1"/>
        <end position="25"/>
    </location>
</feature>
<organism evidence="4 5">
    <name type="scientific">Mya arenaria</name>
    <name type="common">Soft-shell clam</name>
    <dbReference type="NCBI Taxonomy" id="6604"/>
    <lineage>
        <taxon>Eukaryota</taxon>
        <taxon>Metazoa</taxon>
        <taxon>Spiralia</taxon>
        <taxon>Lophotrochozoa</taxon>
        <taxon>Mollusca</taxon>
        <taxon>Bivalvia</taxon>
        <taxon>Autobranchia</taxon>
        <taxon>Heteroconchia</taxon>
        <taxon>Euheterodonta</taxon>
        <taxon>Imparidentia</taxon>
        <taxon>Neoheterodontei</taxon>
        <taxon>Myida</taxon>
        <taxon>Myoidea</taxon>
        <taxon>Myidae</taxon>
        <taxon>Mya</taxon>
    </lineage>
</organism>
<gene>
    <name evidence="4" type="ORF">MAR_014469</name>
</gene>
<name>A0ABY7G2V3_MYAAR</name>
<proteinExistence type="predicted"/>
<dbReference type="Pfam" id="PF01562">
    <property type="entry name" value="Pep_M12B_propep"/>
    <property type="match status" value="1"/>
</dbReference>
<feature type="domain" description="Peptidase M12B propeptide" evidence="3">
    <location>
        <begin position="64"/>
        <end position="135"/>
    </location>
</feature>
<sequence length="321" mass="36376">MVYFVSCSQFLTILFLLKEASLVFSEVTDNEIVEKIVDAKHLRVDGFSSFELADIHEIFKGTKERISKDYLHRRRRESLSPNSTLDLEFTAFNKTFRIHVQYNPALISPHLLVSTRRGGSRETWQGEVPDCFLEGFTDNKGVVSLAYCNGLTGSVTEGTEMYRIDPVGPLFNNHESVLISKADLTQMRGDGAIDDTYIANELSGRGGGRQRRAIPSTSFTVELGVYMDAPMYAVLEERYTAHTVEEKIYMVALKFNGVQAMYNLMPADLGYTVTLQIKAIEFWQTDPIKAEEIWQTDPSEHGSRPGPKLFSARLWNYGTRR</sequence>
<evidence type="ECO:0000256" key="1">
    <source>
        <dbReference type="ARBA" id="ARBA00023157"/>
    </source>
</evidence>
<reference evidence="4" key="1">
    <citation type="submission" date="2022-11" db="EMBL/GenBank/DDBJ databases">
        <title>Centuries of genome instability and evolution in soft-shell clam transmissible cancer (bioRxiv).</title>
        <authorList>
            <person name="Hart S.F.M."/>
            <person name="Yonemitsu M.A."/>
            <person name="Giersch R.M."/>
            <person name="Beal B.F."/>
            <person name="Arriagada G."/>
            <person name="Davis B.W."/>
            <person name="Ostrander E.A."/>
            <person name="Goff S.P."/>
            <person name="Metzger M.J."/>
        </authorList>
    </citation>
    <scope>NUCLEOTIDE SEQUENCE</scope>
    <source>
        <strain evidence="4">MELC-2E11</strain>
        <tissue evidence="4">Siphon/mantle</tissue>
    </source>
</reference>
<dbReference type="Proteomes" id="UP001164746">
    <property type="component" value="Chromosome 15"/>
</dbReference>
<feature type="chain" id="PRO_5046172775" evidence="2">
    <location>
        <begin position="26"/>
        <end position="321"/>
    </location>
</feature>
<keyword evidence="5" id="KW-1185">Reference proteome</keyword>
<dbReference type="InterPro" id="IPR002870">
    <property type="entry name" value="Peptidase_M12B_N"/>
</dbReference>
<keyword evidence="2" id="KW-0732">Signal</keyword>
<evidence type="ECO:0000313" key="4">
    <source>
        <dbReference type="EMBL" id="WAR28765.1"/>
    </source>
</evidence>
<evidence type="ECO:0000259" key="3">
    <source>
        <dbReference type="Pfam" id="PF01562"/>
    </source>
</evidence>
<keyword evidence="1" id="KW-1015">Disulfide bond</keyword>
<evidence type="ECO:0000313" key="5">
    <source>
        <dbReference type="Proteomes" id="UP001164746"/>
    </source>
</evidence>
<evidence type="ECO:0000256" key="2">
    <source>
        <dbReference type="SAM" id="SignalP"/>
    </source>
</evidence>
<dbReference type="EMBL" id="CP111026">
    <property type="protein sequence ID" value="WAR28765.1"/>
    <property type="molecule type" value="Genomic_DNA"/>
</dbReference>
<protein>
    <submittedName>
        <fullName evidence="4">ATS18-like protein</fullName>
    </submittedName>
</protein>